<reference evidence="9" key="1">
    <citation type="journal article" date="2021" name="PeerJ">
        <title>Extensive microbial diversity within the chicken gut microbiome revealed by metagenomics and culture.</title>
        <authorList>
            <person name="Gilroy R."/>
            <person name="Ravi A."/>
            <person name="Getino M."/>
            <person name="Pursley I."/>
            <person name="Horton D.L."/>
            <person name="Alikhan N.F."/>
            <person name="Baker D."/>
            <person name="Gharbi K."/>
            <person name="Hall N."/>
            <person name="Watson M."/>
            <person name="Adriaenssens E.M."/>
            <person name="Foster-Nyarko E."/>
            <person name="Jarju S."/>
            <person name="Secka A."/>
            <person name="Antonio M."/>
            <person name="Oren A."/>
            <person name="Chaudhuri R.R."/>
            <person name="La Ragione R."/>
            <person name="Hildebrand F."/>
            <person name="Pallen M.J."/>
        </authorList>
    </citation>
    <scope>NUCLEOTIDE SEQUENCE</scope>
    <source>
        <strain evidence="9">ChiW4-1371</strain>
    </source>
</reference>
<protein>
    <recommendedName>
        <fullName evidence="4">Aldehyde dehydrogenase</fullName>
    </recommendedName>
</protein>
<dbReference type="EMBL" id="DXAQ01000032">
    <property type="protein sequence ID" value="HIZ88704.1"/>
    <property type="molecule type" value="Genomic_DNA"/>
</dbReference>
<dbReference type="Gene3D" id="3.40.605.10">
    <property type="entry name" value="Aldehyde Dehydrogenase, Chain A, domain 1"/>
    <property type="match status" value="1"/>
</dbReference>
<dbReference type="PANTHER" id="PTHR43570">
    <property type="entry name" value="ALDEHYDE DEHYDROGENASE"/>
    <property type="match status" value="1"/>
</dbReference>
<reference evidence="9" key="2">
    <citation type="submission" date="2021-04" db="EMBL/GenBank/DDBJ databases">
        <authorList>
            <person name="Gilroy R."/>
        </authorList>
    </citation>
    <scope>NUCLEOTIDE SEQUENCE</scope>
    <source>
        <strain evidence="9">ChiW4-1371</strain>
    </source>
</reference>
<comment type="caution">
    <text evidence="9">The sequence shown here is derived from an EMBL/GenBank/DDBJ whole genome shotgun (WGS) entry which is preliminary data.</text>
</comment>
<dbReference type="SUPFAM" id="SSF53720">
    <property type="entry name" value="ALDH-like"/>
    <property type="match status" value="1"/>
</dbReference>
<dbReference type="GO" id="GO:0005737">
    <property type="term" value="C:cytoplasm"/>
    <property type="evidence" value="ECO:0007669"/>
    <property type="project" value="TreeGrafter"/>
</dbReference>
<evidence type="ECO:0000256" key="7">
    <source>
        <dbReference type="RuleBase" id="RU003345"/>
    </source>
</evidence>
<feature type="domain" description="Aldehyde dehydrogenase" evidence="8">
    <location>
        <begin position="17"/>
        <end position="425"/>
    </location>
</feature>
<dbReference type="InterPro" id="IPR016162">
    <property type="entry name" value="Ald_DH_N"/>
</dbReference>
<dbReference type="PROSITE" id="PS00687">
    <property type="entry name" value="ALDEHYDE_DEHYDR_GLU"/>
    <property type="match status" value="1"/>
</dbReference>
<keyword evidence="2 4" id="KW-0560">Oxidoreductase</keyword>
<feature type="active site" evidence="5 6">
    <location>
        <position position="207"/>
    </location>
</feature>
<evidence type="ECO:0000256" key="5">
    <source>
        <dbReference type="PIRSR" id="PIRSR036492-1"/>
    </source>
</evidence>
<evidence type="ECO:0000256" key="6">
    <source>
        <dbReference type="PROSITE-ProRule" id="PRU10007"/>
    </source>
</evidence>
<dbReference type="InterPro" id="IPR016161">
    <property type="entry name" value="Ald_DH/histidinol_DH"/>
</dbReference>
<gene>
    <name evidence="9" type="ORF">H9804_02070</name>
</gene>
<dbReference type="InterPro" id="IPR016163">
    <property type="entry name" value="Ald_DH_C"/>
</dbReference>
<comment type="similarity">
    <text evidence="1 4 7">Belongs to the aldehyde dehydrogenase family.</text>
</comment>
<evidence type="ECO:0000313" key="10">
    <source>
        <dbReference type="Proteomes" id="UP000824176"/>
    </source>
</evidence>
<dbReference type="InterPro" id="IPR029510">
    <property type="entry name" value="Ald_DH_CS_GLU"/>
</dbReference>
<evidence type="ECO:0000259" key="8">
    <source>
        <dbReference type="Pfam" id="PF00171"/>
    </source>
</evidence>
<dbReference type="FunFam" id="3.40.309.10:FF:000003">
    <property type="entry name" value="Aldehyde dehydrogenase"/>
    <property type="match status" value="1"/>
</dbReference>
<dbReference type="InterPro" id="IPR012394">
    <property type="entry name" value="Aldehyde_DH_NAD(P)"/>
</dbReference>
<dbReference type="Pfam" id="PF00171">
    <property type="entry name" value="Aldedh"/>
    <property type="match status" value="1"/>
</dbReference>
<dbReference type="InterPro" id="IPR015590">
    <property type="entry name" value="Aldehyde_DH_dom"/>
</dbReference>
<dbReference type="GO" id="GO:0004029">
    <property type="term" value="F:aldehyde dehydrogenase (NAD+) activity"/>
    <property type="evidence" value="ECO:0007669"/>
    <property type="project" value="TreeGrafter"/>
</dbReference>
<dbReference type="Proteomes" id="UP000824176">
    <property type="component" value="Unassembled WGS sequence"/>
</dbReference>
<evidence type="ECO:0000256" key="4">
    <source>
        <dbReference type="PIRNR" id="PIRNR036492"/>
    </source>
</evidence>
<keyword evidence="3" id="KW-0520">NAD</keyword>
<proteinExistence type="inferred from homology"/>
<dbReference type="AlphaFoldDB" id="A0A9D2GT61"/>
<organism evidence="9 10">
    <name type="scientific">Candidatus Mucispirillum faecigallinarum</name>
    <dbReference type="NCBI Taxonomy" id="2838699"/>
    <lineage>
        <taxon>Bacteria</taxon>
        <taxon>Pseudomonadati</taxon>
        <taxon>Deferribacterota</taxon>
        <taxon>Deferribacteres</taxon>
        <taxon>Deferribacterales</taxon>
        <taxon>Mucispirillaceae</taxon>
        <taxon>Mucispirillum</taxon>
    </lineage>
</organism>
<sequence length="454" mass="50758">MKDTVGPLREFYNSGETLSIKFRIEQLKALKKSLLKYDAALLQALHDDLNKSSYEAIITETGIVMDEINFYIKNLKKLAKPKKVKVPVTLQPGKSYIHYEPYGVVLIISPWNYPVQLTLCPLIAAIAAGNCAVLKLSEYSENTSLIISQLINETFPREYVKPIRGDAVTGAALLLERFDYIFFTGNQNVGKIVMKSASTNLTPVTLELGGKSPCIIDSSADIKDAAKKIIWGKSLNAGQTCVAPDYILCHSRVKKDLISALIAESSLVNGAHSSENDAFPKIISKKHFERAVRLIDSSKVVFGGLVDMQKLKIDLTIMDNVTYSDRVMQEEIFAPVLPVIEYTNIDDVINQFKSLDKPLALYIFASDKSLIKKVIENISFGGGAVNDLMVHITNNYAPFGGVGASGMGAYHGKYSFDTFSHKKHIYQKYSFFDNDLRFSPNSRKEKLVRFWFYR</sequence>
<dbReference type="FunFam" id="3.40.605.10:FF:000004">
    <property type="entry name" value="Aldehyde dehydrogenase"/>
    <property type="match status" value="1"/>
</dbReference>
<evidence type="ECO:0000313" key="9">
    <source>
        <dbReference type="EMBL" id="HIZ88704.1"/>
    </source>
</evidence>
<dbReference type="PIRSF" id="PIRSF036492">
    <property type="entry name" value="ALDH"/>
    <property type="match status" value="1"/>
</dbReference>
<feature type="active site" evidence="5">
    <location>
        <position position="241"/>
    </location>
</feature>
<dbReference type="GO" id="GO:0006081">
    <property type="term" value="P:aldehyde metabolic process"/>
    <property type="evidence" value="ECO:0007669"/>
    <property type="project" value="InterPro"/>
</dbReference>
<evidence type="ECO:0000256" key="3">
    <source>
        <dbReference type="ARBA" id="ARBA00023027"/>
    </source>
</evidence>
<evidence type="ECO:0000256" key="2">
    <source>
        <dbReference type="ARBA" id="ARBA00023002"/>
    </source>
</evidence>
<dbReference type="Gene3D" id="3.40.309.10">
    <property type="entry name" value="Aldehyde Dehydrogenase, Chain A, domain 2"/>
    <property type="match status" value="1"/>
</dbReference>
<evidence type="ECO:0000256" key="1">
    <source>
        <dbReference type="ARBA" id="ARBA00009986"/>
    </source>
</evidence>
<dbReference type="PANTHER" id="PTHR43570:SF16">
    <property type="entry name" value="ALDEHYDE DEHYDROGENASE TYPE III, ISOFORM Q"/>
    <property type="match status" value="1"/>
</dbReference>
<accession>A0A9D2GT61</accession>
<name>A0A9D2GT61_9BACT</name>